<evidence type="ECO:0000256" key="1">
    <source>
        <dbReference type="SAM" id="SignalP"/>
    </source>
</evidence>
<feature type="chain" id="PRO_5040852926" evidence="1">
    <location>
        <begin position="20"/>
        <end position="121"/>
    </location>
</feature>
<reference evidence="2" key="2">
    <citation type="journal article" date="2023" name="Proc. Natl. Acad. Sci. U.S.A.">
        <title>A global phylogenomic analysis of the shiitake genus Lentinula.</title>
        <authorList>
            <person name="Sierra-Patev S."/>
            <person name="Min B."/>
            <person name="Naranjo-Ortiz M."/>
            <person name="Looney B."/>
            <person name="Konkel Z."/>
            <person name="Slot J.C."/>
            <person name="Sakamoto Y."/>
            <person name="Steenwyk J.L."/>
            <person name="Rokas A."/>
            <person name="Carro J."/>
            <person name="Camarero S."/>
            <person name="Ferreira P."/>
            <person name="Molpeceres G."/>
            <person name="Ruiz-Duenas F.J."/>
            <person name="Serrano A."/>
            <person name="Henrissat B."/>
            <person name="Drula E."/>
            <person name="Hughes K.W."/>
            <person name="Mata J.L."/>
            <person name="Ishikawa N.K."/>
            <person name="Vargas-Isla R."/>
            <person name="Ushijima S."/>
            <person name="Smith C.A."/>
            <person name="Donoghue J."/>
            <person name="Ahrendt S."/>
            <person name="Andreopoulos W."/>
            <person name="He G."/>
            <person name="LaButti K."/>
            <person name="Lipzen A."/>
            <person name="Ng V."/>
            <person name="Riley R."/>
            <person name="Sandor L."/>
            <person name="Barry K."/>
            <person name="Martinez A.T."/>
            <person name="Xiao Y."/>
            <person name="Gibbons J.G."/>
            <person name="Terashima K."/>
            <person name="Grigoriev I.V."/>
            <person name="Hibbett D."/>
        </authorList>
    </citation>
    <scope>NUCLEOTIDE SEQUENCE</scope>
    <source>
        <strain evidence="2">Sp2 HRB7682 ss15</strain>
    </source>
</reference>
<reference evidence="2" key="1">
    <citation type="submission" date="2022-08" db="EMBL/GenBank/DDBJ databases">
        <authorList>
            <consortium name="DOE Joint Genome Institute"/>
            <person name="Min B."/>
            <person name="Riley R."/>
            <person name="Sierra-Patev S."/>
            <person name="Naranjo-Ortiz M."/>
            <person name="Looney B."/>
            <person name="Konkel Z."/>
            <person name="Slot J.C."/>
            <person name="Sakamoto Y."/>
            <person name="Steenwyk J.L."/>
            <person name="Rokas A."/>
            <person name="Carro J."/>
            <person name="Camarero S."/>
            <person name="Ferreira P."/>
            <person name="Molpeceres G."/>
            <person name="Ruiz-Duenas F.J."/>
            <person name="Serrano A."/>
            <person name="Henrissat B."/>
            <person name="Drula E."/>
            <person name="Hughes K.W."/>
            <person name="Mata J.L."/>
            <person name="Ishikawa N.K."/>
            <person name="Vargas-Isla R."/>
            <person name="Ushijima S."/>
            <person name="Smith C.A."/>
            <person name="Ahrendt S."/>
            <person name="Andreopoulos W."/>
            <person name="He G."/>
            <person name="Labutti K."/>
            <person name="Lipzen A."/>
            <person name="Ng V."/>
            <person name="Sandor L."/>
            <person name="Barry K."/>
            <person name="Martinez A.T."/>
            <person name="Xiao Y."/>
            <person name="Gibbons J.G."/>
            <person name="Terashima K."/>
            <person name="Hibbett D.S."/>
            <person name="Grigoriev I.V."/>
        </authorList>
    </citation>
    <scope>NUCLEOTIDE SEQUENCE</scope>
    <source>
        <strain evidence="2">Sp2 HRB7682 ss15</strain>
    </source>
</reference>
<gene>
    <name evidence="2" type="ORF">C8J55DRAFT_530109</name>
</gene>
<accession>A0A9W9DDT4</accession>
<evidence type="ECO:0000313" key="3">
    <source>
        <dbReference type="Proteomes" id="UP001150238"/>
    </source>
</evidence>
<dbReference type="AlphaFoldDB" id="A0A9W9DDT4"/>
<proteinExistence type="predicted"/>
<organism evidence="2 3">
    <name type="scientific">Lentinula lateritia</name>
    <dbReference type="NCBI Taxonomy" id="40482"/>
    <lineage>
        <taxon>Eukaryota</taxon>
        <taxon>Fungi</taxon>
        <taxon>Dikarya</taxon>
        <taxon>Basidiomycota</taxon>
        <taxon>Agaricomycotina</taxon>
        <taxon>Agaricomycetes</taxon>
        <taxon>Agaricomycetidae</taxon>
        <taxon>Agaricales</taxon>
        <taxon>Marasmiineae</taxon>
        <taxon>Omphalotaceae</taxon>
        <taxon>Lentinula</taxon>
    </lineage>
</organism>
<feature type="signal peptide" evidence="1">
    <location>
        <begin position="1"/>
        <end position="19"/>
    </location>
</feature>
<evidence type="ECO:0000313" key="2">
    <source>
        <dbReference type="EMBL" id="KAJ4464434.1"/>
    </source>
</evidence>
<name>A0A9W9DDT4_9AGAR</name>
<keyword evidence="1" id="KW-0732">Signal</keyword>
<protein>
    <submittedName>
        <fullName evidence="2">Uncharacterized protein</fullName>
    </submittedName>
</protein>
<dbReference type="Proteomes" id="UP001150238">
    <property type="component" value="Unassembled WGS sequence"/>
</dbReference>
<comment type="caution">
    <text evidence="2">The sequence shown here is derived from an EMBL/GenBank/DDBJ whole genome shotgun (WGS) entry which is preliminary data.</text>
</comment>
<sequence>MLLITLFSAVVFAIPLSHGNRPASATTLFWKVNADFPSGQDVPVYPLDPSAALEPTKRSWIHSGYSPCQGGLGFSAGLDPRSGKLMTRNAATIQKCKWEQGLHLPSANQDKINNQHCYRGR</sequence>
<dbReference type="EMBL" id="JANVFS010000059">
    <property type="protein sequence ID" value="KAJ4464434.1"/>
    <property type="molecule type" value="Genomic_DNA"/>
</dbReference>